<dbReference type="SUPFAM" id="SSF142795">
    <property type="entry name" value="CAC2185-like"/>
    <property type="match status" value="1"/>
</dbReference>
<organism evidence="1 2">
    <name type="scientific">[Clostridium] citroniae WAL-17108</name>
    <dbReference type="NCBI Taxonomy" id="742733"/>
    <lineage>
        <taxon>Bacteria</taxon>
        <taxon>Bacillati</taxon>
        <taxon>Bacillota</taxon>
        <taxon>Clostridia</taxon>
        <taxon>Lachnospirales</taxon>
        <taxon>Lachnospiraceae</taxon>
        <taxon>Enterocloster</taxon>
    </lineage>
</organism>
<dbReference type="AlphaFoldDB" id="G5HMF3"/>
<dbReference type="InterPro" id="IPR015037">
    <property type="entry name" value="DUF1919"/>
</dbReference>
<dbReference type="Pfam" id="PF08942">
    <property type="entry name" value="DUF1919"/>
    <property type="match status" value="1"/>
</dbReference>
<comment type="caution">
    <text evidence="1">The sequence shown here is derived from an EMBL/GenBank/DDBJ whole genome shotgun (WGS) entry which is preliminary data.</text>
</comment>
<dbReference type="InterPro" id="IPR037226">
    <property type="entry name" value="CAC2185-like_sf"/>
</dbReference>
<proteinExistence type="predicted"/>
<protein>
    <recommendedName>
        <fullName evidence="3">DUF1919 domain-containing protein</fullName>
    </recommendedName>
</protein>
<sequence length="187" mass="22661">MKNKNFTIISNNCWGGRVYQRYGLPYTSPTIGLLLFADEYIKFVSNMKYYLSLDLEFIPKTESRYYEYYTEKDKYYPIGVLGDIEIVFLHYKSEDEAREKWNRRKQRINWNNLIVKFNDQNRATEEHIRAFDSLPYKNKLCFVAHPVEGTESTIQFTEFQNEKFVKNDITSYKRYINIDKYLNEHRD</sequence>
<reference evidence="1 2" key="1">
    <citation type="submission" date="2011-08" db="EMBL/GenBank/DDBJ databases">
        <title>The Genome Sequence of Clostridium citroniae WAL-17108.</title>
        <authorList>
            <consortium name="The Broad Institute Genome Sequencing Platform"/>
            <person name="Earl A."/>
            <person name="Ward D."/>
            <person name="Feldgarden M."/>
            <person name="Gevers D."/>
            <person name="Finegold S.M."/>
            <person name="Summanen P.H."/>
            <person name="Molitoris D.R."/>
            <person name="Vaisanen M.L."/>
            <person name="Daigneault M."/>
            <person name="Allen-Vercoe E."/>
            <person name="Young S.K."/>
            <person name="Zeng Q."/>
            <person name="Gargeya S."/>
            <person name="Fitzgerald M."/>
            <person name="Haas B."/>
            <person name="Abouelleil A."/>
            <person name="Alvarado L."/>
            <person name="Arachchi H.M."/>
            <person name="Berlin A."/>
            <person name="Brown A."/>
            <person name="Chapman S.B."/>
            <person name="Chen Z."/>
            <person name="Dunbar C."/>
            <person name="Freedman E."/>
            <person name="Gearin G."/>
            <person name="Gellesch M."/>
            <person name="Goldberg J."/>
            <person name="Griggs A."/>
            <person name="Gujja S."/>
            <person name="Heiman D."/>
            <person name="Howarth C."/>
            <person name="Larson L."/>
            <person name="Lui A."/>
            <person name="MacDonald P.J.P."/>
            <person name="Montmayeur A."/>
            <person name="Murphy C."/>
            <person name="Neiman D."/>
            <person name="Pearson M."/>
            <person name="Priest M."/>
            <person name="Roberts A."/>
            <person name="Saif S."/>
            <person name="Shea T."/>
            <person name="Shenoy N."/>
            <person name="Sisk P."/>
            <person name="Stolte C."/>
            <person name="Sykes S."/>
            <person name="Wortman J."/>
            <person name="Nusbaum C."/>
            <person name="Birren B."/>
        </authorList>
    </citation>
    <scope>NUCLEOTIDE SEQUENCE [LARGE SCALE GENOMIC DNA]</scope>
    <source>
        <strain evidence="1 2">WAL-17108</strain>
    </source>
</reference>
<dbReference type="Proteomes" id="UP000003763">
    <property type="component" value="Unassembled WGS sequence"/>
</dbReference>
<evidence type="ECO:0008006" key="3">
    <source>
        <dbReference type="Google" id="ProtNLM"/>
    </source>
</evidence>
<gene>
    <name evidence="1" type="ORF">HMPREF9469_03765</name>
</gene>
<dbReference type="HOGENOM" id="CLU_113266_1_0_9"/>
<accession>G5HMF3</accession>
<dbReference type="EMBL" id="ADLJ01000029">
    <property type="protein sequence ID" value="EHE97661.1"/>
    <property type="molecule type" value="Genomic_DNA"/>
</dbReference>
<dbReference type="eggNOG" id="COG3955">
    <property type="taxonomic scope" value="Bacteria"/>
</dbReference>
<name>G5HMF3_9FIRM</name>
<evidence type="ECO:0000313" key="2">
    <source>
        <dbReference type="Proteomes" id="UP000003763"/>
    </source>
</evidence>
<evidence type="ECO:0000313" key="1">
    <source>
        <dbReference type="EMBL" id="EHE97661.1"/>
    </source>
</evidence>